<comment type="caution">
    <text evidence="2">The sequence shown here is derived from an EMBL/GenBank/DDBJ whole genome shotgun (WGS) entry which is preliminary data.</text>
</comment>
<evidence type="ECO:0000313" key="2">
    <source>
        <dbReference type="EMBL" id="RZI03479.1"/>
    </source>
</evidence>
<evidence type="ECO:0000313" key="3">
    <source>
        <dbReference type="Proteomes" id="UP000293854"/>
    </source>
</evidence>
<feature type="transmembrane region" description="Helical" evidence="1">
    <location>
        <begin position="36"/>
        <end position="53"/>
    </location>
</feature>
<keyword evidence="1" id="KW-1133">Transmembrane helix</keyword>
<dbReference type="RefSeq" id="WP_130135342.1">
    <property type="nucleotide sequence ID" value="NZ_RQTE01000062.1"/>
</dbReference>
<proteinExistence type="predicted"/>
<protein>
    <recommendedName>
        <fullName evidence="4">Mobilization protein</fullName>
    </recommendedName>
</protein>
<dbReference type="AlphaFoldDB" id="A0A4Q7CR31"/>
<accession>A0A4Q7CR31</accession>
<keyword evidence="1" id="KW-0812">Transmembrane</keyword>
<sequence length="71" mass="8265">MNQSIFWKKGFIPIYFVVALLLFLLFHFYIGASPSIYLIMLFLIGLGIASIIYNNNKKSVHIKNNRDENKL</sequence>
<name>A0A4Q7CR31_9STAP</name>
<dbReference type="EMBL" id="RQTE01000062">
    <property type="protein sequence ID" value="RZI03479.1"/>
    <property type="molecule type" value="Genomic_DNA"/>
</dbReference>
<feature type="transmembrane region" description="Helical" evidence="1">
    <location>
        <begin position="12"/>
        <end position="30"/>
    </location>
</feature>
<gene>
    <name evidence="2" type="ORF">EIG99_03395</name>
</gene>
<dbReference type="Proteomes" id="UP000293854">
    <property type="component" value="Unassembled WGS sequence"/>
</dbReference>
<organism evidence="2 3">
    <name type="scientific">Staphylococcus condimenti</name>
    <dbReference type="NCBI Taxonomy" id="70255"/>
    <lineage>
        <taxon>Bacteria</taxon>
        <taxon>Bacillati</taxon>
        <taxon>Bacillota</taxon>
        <taxon>Bacilli</taxon>
        <taxon>Bacillales</taxon>
        <taxon>Staphylococcaceae</taxon>
        <taxon>Staphylococcus</taxon>
    </lineage>
</organism>
<evidence type="ECO:0008006" key="4">
    <source>
        <dbReference type="Google" id="ProtNLM"/>
    </source>
</evidence>
<evidence type="ECO:0000256" key="1">
    <source>
        <dbReference type="SAM" id="Phobius"/>
    </source>
</evidence>
<reference evidence="2 3" key="1">
    <citation type="submission" date="2018-11" db="EMBL/GenBank/DDBJ databases">
        <title>Genomic profiling of Staphylococcus species from a Poultry farm system in KwaZulu-Natal, South Africa.</title>
        <authorList>
            <person name="Amoako D.G."/>
            <person name="Somboro A.M."/>
            <person name="Abia A.L.K."/>
            <person name="Bester L.A."/>
            <person name="Essack S.Y."/>
        </authorList>
    </citation>
    <scope>NUCLEOTIDE SEQUENCE [LARGE SCALE GENOMIC DNA]</scope>
    <source>
        <strain evidence="2 3">SA11</strain>
    </source>
</reference>
<keyword evidence="1" id="KW-0472">Membrane</keyword>